<dbReference type="AlphaFoldDB" id="A0A2U1FPH7"/>
<dbReference type="InterPro" id="IPR021144">
    <property type="entry name" value="UPF0597"/>
</dbReference>
<evidence type="ECO:0000313" key="4">
    <source>
        <dbReference type="EMBL" id="PVZ14012.1"/>
    </source>
</evidence>
<evidence type="ECO:0000259" key="3">
    <source>
        <dbReference type="Pfam" id="PF03313"/>
    </source>
</evidence>
<comment type="caution">
    <text evidence="4">The sequence shown here is derived from an EMBL/GenBank/DDBJ whole genome shotgun (WGS) entry which is preliminary data.</text>
</comment>
<dbReference type="Pfam" id="PF03313">
    <property type="entry name" value="SDH_alpha"/>
    <property type="match status" value="1"/>
</dbReference>
<dbReference type="GeneID" id="94549951"/>
<dbReference type="PANTHER" id="PTHR30501">
    <property type="entry name" value="UPF0597 PROTEIN YHAM"/>
    <property type="match status" value="1"/>
</dbReference>
<keyword evidence="2" id="KW-0472">Membrane</keyword>
<keyword evidence="2" id="KW-1133">Transmembrane helix</keyword>
<evidence type="ECO:0000256" key="2">
    <source>
        <dbReference type="SAM" id="Phobius"/>
    </source>
</evidence>
<dbReference type="EMBL" id="QEKY01000002">
    <property type="protein sequence ID" value="PVZ14012.1"/>
    <property type="molecule type" value="Genomic_DNA"/>
</dbReference>
<dbReference type="HAMAP" id="MF_01845">
    <property type="entry name" value="UPF0597"/>
    <property type="match status" value="1"/>
</dbReference>
<dbReference type="GO" id="GO:0080146">
    <property type="term" value="F:L-cysteine desulfhydrase activity"/>
    <property type="evidence" value="ECO:0007669"/>
    <property type="project" value="TreeGrafter"/>
</dbReference>
<evidence type="ECO:0000256" key="1">
    <source>
        <dbReference type="HAMAP-Rule" id="MF_01845"/>
    </source>
</evidence>
<reference evidence="4 5" key="1">
    <citation type="submission" date="2018-04" db="EMBL/GenBank/DDBJ databases">
        <title>Genomic Encyclopedia of Type Strains, Phase IV (KMG-IV): sequencing the most valuable type-strain genomes for metagenomic binning, comparative biology and taxonomic classification.</title>
        <authorList>
            <person name="Goeker M."/>
        </authorList>
    </citation>
    <scope>NUCLEOTIDE SEQUENCE [LARGE SCALE GENOMIC DNA]</scope>
    <source>
        <strain evidence="4 5">DSM 28520</strain>
    </source>
</reference>
<dbReference type="InterPro" id="IPR005130">
    <property type="entry name" value="Ser_deHydtase-like_asu"/>
</dbReference>
<proteinExistence type="inferred from homology"/>
<organism evidence="4 5">
    <name type="scientific">Porphyromonas loveana</name>
    <dbReference type="NCBI Taxonomy" id="1884669"/>
    <lineage>
        <taxon>Bacteria</taxon>
        <taxon>Pseudomonadati</taxon>
        <taxon>Bacteroidota</taxon>
        <taxon>Bacteroidia</taxon>
        <taxon>Bacteroidales</taxon>
        <taxon>Porphyromonadaceae</taxon>
        <taxon>Porphyromonas</taxon>
    </lineage>
</organism>
<evidence type="ECO:0000313" key="5">
    <source>
        <dbReference type="Proteomes" id="UP000245462"/>
    </source>
</evidence>
<gene>
    <name evidence="4" type="ORF">C7382_10254</name>
</gene>
<dbReference type="OrthoDB" id="41906at2"/>
<sequence>MDRQSQERIITLIQREVVPATGCTEPVAVALAAAQAASLMQQRPTRVEVLLSPNMLKNAMGVGIPGTGMIGLPIAIALGIVVADPTMQLKVLDGITPDMLADAKAIVDSKIIHVAVKQGDVDKLYIEVNLKAEAETAATIIEQIHTNIIYAAHNGHAVIDNRLPVKGNSAAELSGTDADIVLSFEKVYDFAMNTPLEEIEFILEAARLNRAASEVSMRGNYGHAVGRMIQGPLGQRYLGDSSLTRMLTYTSSACDARMDGAPVTVMSNSGSGNQGITATLPVLSFAEDEKAGHERTVRALVLSNLMVIYIKQKLGRLSALCGCVVAATGSSCGITYLMGGTKEQISFAIKNMIGNITGMLCDGAKPSCSMKVSSGVSTAMFSALLAMEQKVVTSSEGIVDEDVDKSIDNLTSIGRDGMNATDALVLNIMTSKK</sequence>
<feature type="domain" description="Serine dehydratase-like alpha subunit" evidence="3">
    <location>
        <begin position="179"/>
        <end position="426"/>
    </location>
</feature>
<dbReference type="RefSeq" id="WP_116678505.1">
    <property type="nucleotide sequence ID" value="NZ_JBGXZY010000047.1"/>
</dbReference>
<accession>A0A2U1FPH7</accession>
<comment type="similarity">
    <text evidence="1">Belongs to the UPF0597 family.</text>
</comment>
<name>A0A2U1FPH7_9PORP</name>
<dbReference type="PIRSF" id="PIRSF006054">
    <property type="entry name" value="UCP006054"/>
    <property type="match status" value="1"/>
</dbReference>
<keyword evidence="5" id="KW-1185">Reference proteome</keyword>
<feature type="transmembrane region" description="Helical" evidence="2">
    <location>
        <begin position="62"/>
        <end position="83"/>
    </location>
</feature>
<protein>
    <recommendedName>
        <fullName evidence="1">UPF0597 protein C7382_10254</fullName>
    </recommendedName>
</protein>
<dbReference type="GO" id="GO:0019450">
    <property type="term" value="P:L-cysteine catabolic process to pyruvate"/>
    <property type="evidence" value="ECO:0007669"/>
    <property type="project" value="TreeGrafter"/>
</dbReference>
<keyword evidence="2" id="KW-0812">Transmembrane</keyword>
<dbReference type="PANTHER" id="PTHR30501:SF2">
    <property type="entry name" value="UPF0597 PROTEIN YHAM"/>
    <property type="match status" value="1"/>
</dbReference>
<dbReference type="Proteomes" id="UP000245462">
    <property type="component" value="Unassembled WGS sequence"/>
</dbReference>